<dbReference type="PANTHER" id="PTHR45622:SF70">
    <property type="entry name" value="SECRETION-REGULATING GUANINE NUCLEOTIDE EXCHANGE FACTOR"/>
    <property type="match status" value="1"/>
</dbReference>
<dbReference type="SUPFAM" id="SSF50985">
    <property type="entry name" value="RCC1/BLIP-II"/>
    <property type="match status" value="1"/>
</dbReference>
<reference evidence="4 5" key="1">
    <citation type="submission" date="2008-07" db="EMBL/GenBank/DDBJ databases">
        <authorList>
            <person name="El-Sayed N."/>
            <person name="Caler E."/>
            <person name="Inman J."/>
            <person name="Amedeo P."/>
            <person name="Hass B."/>
            <person name="Wortman J."/>
        </authorList>
    </citation>
    <scope>NUCLEOTIDE SEQUENCE [LARGE SCALE GENOMIC DNA]</scope>
    <source>
        <strain evidence="5">ATCC 50983 / TXsc</strain>
    </source>
</reference>
<dbReference type="PRINTS" id="PR00633">
    <property type="entry name" value="RCCNDNSATION"/>
</dbReference>
<dbReference type="InterPro" id="IPR009091">
    <property type="entry name" value="RCC1/BLIP-II"/>
</dbReference>
<evidence type="ECO:0000259" key="3">
    <source>
        <dbReference type="Pfam" id="PF25390"/>
    </source>
</evidence>
<dbReference type="InterPro" id="IPR058923">
    <property type="entry name" value="RCC1-like_dom"/>
</dbReference>
<feature type="domain" description="RCC1-like" evidence="3">
    <location>
        <begin position="32"/>
        <end position="421"/>
    </location>
</feature>
<dbReference type="RefSeq" id="XP_002776832.1">
    <property type="nucleotide sequence ID" value="XM_002776786.1"/>
</dbReference>
<feature type="repeat" description="RCC1" evidence="2">
    <location>
        <begin position="373"/>
        <end position="426"/>
    </location>
</feature>
<dbReference type="PROSITE" id="PS50012">
    <property type="entry name" value="RCC1_3"/>
    <property type="match status" value="5"/>
</dbReference>
<dbReference type="GeneID" id="9042486"/>
<dbReference type="EMBL" id="GG678922">
    <property type="protein sequence ID" value="EER08648.1"/>
    <property type="molecule type" value="Genomic_DNA"/>
</dbReference>
<dbReference type="OrthoDB" id="10256179at2759"/>
<dbReference type="Pfam" id="PF25390">
    <property type="entry name" value="WD40_RLD"/>
    <property type="match status" value="1"/>
</dbReference>
<organism evidence="5">
    <name type="scientific">Perkinsus marinus (strain ATCC 50983 / TXsc)</name>
    <dbReference type="NCBI Taxonomy" id="423536"/>
    <lineage>
        <taxon>Eukaryota</taxon>
        <taxon>Sar</taxon>
        <taxon>Alveolata</taxon>
        <taxon>Perkinsozoa</taxon>
        <taxon>Perkinsea</taxon>
        <taxon>Perkinsida</taxon>
        <taxon>Perkinsidae</taxon>
        <taxon>Perkinsus</taxon>
    </lineage>
</organism>
<feature type="repeat" description="RCC1" evidence="2">
    <location>
        <begin position="211"/>
        <end position="266"/>
    </location>
</feature>
<dbReference type="InterPro" id="IPR051709">
    <property type="entry name" value="Ub-ligase/GTPase-reg"/>
</dbReference>
<protein>
    <submittedName>
        <fullName evidence="4">UVB-resistance protein UVR8, putative</fullName>
    </submittedName>
</protein>
<gene>
    <name evidence="4" type="ORF">Pmar_PMAR017705</name>
</gene>
<feature type="repeat" description="RCC1" evidence="2">
    <location>
        <begin position="30"/>
        <end position="84"/>
    </location>
</feature>
<dbReference type="FunCoup" id="C5L3R9">
    <property type="interactions" value="141"/>
</dbReference>
<sequence length="468" mass="50299">MIATAAIPMHGRVAFTSVMQQQLRSFSSSYTVWRWGAPAGSGVTGGPAVGEVSKMPIKVPELSGVSSVESLACGGEHSAVVCEGKVYTFGSNKYGQLARDSASGVVVDEKKGDVDDVAAIAEIEALTDSQASKLAADVSCGAYHTMVRTKDGAVHSAGWGGSWFSGQGALGLGDKNNRDRFEAVQRLLELGERVEEVSCGTQHVMMRTKSDHVYTCGKGEFGILGLGDSSDQAEPQMLEYFQDMLGDAHIKKISCGSNFSLILDDEGRLFVFGRNDYGQLGLGEESMGDMYSAERYPREIPCLKLEGTKIVDAVCGEHHIVAVASTGAVYYWGDRTWLEPHSVTVPSDYENGIKGIKKLAAGTKYSFILTESGLVYSWGKKSSGCLGRDDGKTMVVPTLVPPKIFGNHRVVDIEGGKQRCLAVTSDDEYIALSEEEAEQIRETIVESSGKACEVVEYSKTEEERSQGA</sequence>
<evidence type="ECO:0000313" key="4">
    <source>
        <dbReference type="EMBL" id="EER08648.1"/>
    </source>
</evidence>
<dbReference type="OMA" id="WRWGCSG"/>
<accession>C5L3R9</accession>
<feature type="repeat" description="RCC1" evidence="2">
    <location>
        <begin position="267"/>
        <end position="326"/>
    </location>
</feature>
<dbReference type="Gene3D" id="2.130.10.30">
    <property type="entry name" value="Regulator of chromosome condensation 1/beta-lactamase-inhibitor protein II"/>
    <property type="match status" value="2"/>
</dbReference>
<proteinExistence type="predicted"/>
<keyword evidence="5" id="KW-1185">Reference proteome</keyword>
<evidence type="ECO:0000256" key="1">
    <source>
        <dbReference type="ARBA" id="ARBA00022737"/>
    </source>
</evidence>
<dbReference type="AlphaFoldDB" id="C5L3R9"/>
<dbReference type="PANTHER" id="PTHR45622">
    <property type="entry name" value="UBIQUITIN-PROTEIN LIGASE E3A-RELATED"/>
    <property type="match status" value="1"/>
</dbReference>
<dbReference type="Proteomes" id="UP000007800">
    <property type="component" value="Unassembled WGS sequence"/>
</dbReference>
<dbReference type="InParanoid" id="C5L3R9"/>
<dbReference type="InterPro" id="IPR000408">
    <property type="entry name" value="Reg_chr_condens"/>
</dbReference>
<name>C5L3R9_PERM5</name>
<keyword evidence="1" id="KW-0677">Repeat</keyword>
<evidence type="ECO:0000313" key="5">
    <source>
        <dbReference type="Proteomes" id="UP000007800"/>
    </source>
</evidence>
<evidence type="ECO:0000256" key="2">
    <source>
        <dbReference type="PROSITE-ProRule" id="PRU00235"/>
    </source>
</evidence>
<feature type="repeat" description="RCC1" evidence="2">
    <location>
        <begin position="84"/>
        <end position="151"/>
    </location>
</feature>